<evidence type="ECO:0000256" key="4">
    <source>
        <dbReference type="ARBA" id="ARBA00023163"/>
    </source>
</evidence>
<protein>
    <recommendedName>
        <fullName evidence="9">Transcription factor domain-containing protein</fullName>
    </recommendedName>
</protein>
<keyword evidence="3" id="KW-0805">Transcription regulation</keyword>
<keyword evidence="4" id="KW-0804">Transcription</keyword>
<dbReference type="EMBL" id="CAJMWY010003811">
    <property type="protein sequence ID" value="CAE6507888.1"/>
    <property type="molecule type" value="Genomic_DNA"/>
</dbReference>
<evidence type="ECO:0000256" key="1">
    <source>
        <dbReference type="ARBA" id="ARBA00004123"/>
    </source>
</evidence>
<keyword evidence="2" id="KW-0479">Metal-binding</keyword>
<dbReference type="GO" id="GO:0046872">
    <property type="term" value="F:metal ion binding"/>
    <property type="evidence" value="ECO:0007669"/>
    <property type="project" value="UniProtKB-KW"/>
</dbReference>
<comment type="subcellular location">
    <subcellularLocation>
        <location evidence="1">Nucleus</location>
    </subcellularLocation>
</comment>
<reference evidence="7" key="1">
    <citation type="submission" date="2021-01" db="EMBL/GenBank/DDBJ databases">
        <authorList>
            <person name="Kaushik A."/>
        </authorList>
    </citation>
    <scope>NUCLEOTIDE SEQUENCE</scope>
    <source>
        <strain evidence="7">AG4-RS23</strain>
    </source>
</reference>
<dbReference type="GO" id="GO:0005634">
    <property type="term" value="C:nucleus"/>
    <property type="evidence" value="ECO:0007669"/>
    <property type="project" value="UniProtKB-SubCell"/>
</dbReference>
<evidence type="ECO:0000256" key="6">
    <source>
        <dbReference type="SAM" id="MobiDB-lite"/>
    </source>
</evidence>
<name>A0A8H3D2X4_9AGAM</name>
<evidence type="ECO:0008006" key="9">
    <source>
        <dbReference type="Google" id="ProtNLM"/>
    </source>
</evidence>
<comment type="caution">
    <text evidence="7">The sequence shown here is derived from an EMBL/GenBank/DDBJ whole genome shotgun (WGS) entry which is preliminary data.</text>
</comment>
<sequence>MERILAGRSPHGLTLPALEDAKEPPSSRFSQVALEVHDELEHVHSQDEELDDAASTPINIEPDASTSSFTPPPPSRQWRKLPGSPTGSYPSIPATNYPSGAIFGEDGRYVGGAIPSYDVYQGVYQRPVPAPPVYGRDVILEYFQKWKGEPQPQAYIEDQYTQAPAYGSWSLVGNWWERDDLSEAQRNHLLELVLPYRKQMGLEIWVPQFLASLHLPPQRRPHPGFMWMLYSFAAFFSGNPELHALLPSFLERARRNLDESFNSGDRLFDYIRGQTLYASIKFLSGMVREASMAMTAACYATIMCGLHKISSPVAASSTQDREQSAYRSSQAGFELEATTSPHEHGERIAAFWQLALVDLSAAITTNLPGMFQYDGDEQTSVETVFPRPLEEYISGVANEAPYATLGDFFTSREIPNPPDSALTTQVKATALLERAVRLSTKWSQGKQM</sequence>
<dbReference type="InterPro" id="IPR050815">
    <property type="entry name" value="TF_fung"/>
</dbReference>
<dbReference type="CDD" id="cd12148">
    <property type="entry name" value="fungal_TF_MHR"/>
    <property type="match status" value="1"/>
</dbReference>
<evidence type="ECO:0000313" key="8">
    <source>
        <dbReference type="Proteomes" id="UP000663861"/>
    </source>
</evidence>
<feature type="region of interest" description="Disordered" evidence="6">
    <location>
        <begin position="1"/>
        <end position="92"/>
    </location>
</feature>
<evidence type="ECO:0000256" key="2">
    <source>
        <dbReference type="ARBA" id="ARBA00022723"/>
    </source>
</evidence>
<dbReference type="PANTHER" id="PTHR47338:SF29">
    <property type="entry name" value="ZN(2)-C6 FUNGAL-TYPE DOMAIN-CONTAINING PROTEIN"/>
    <property type="match status" value="1"/>
</dbReference>
<evidence type="ECO:0000256" key="3">
    <source>
        <dbReference type="ARBA" id="ARBA00023015"/>
    </source>
</evidence>
<feature type="compositionally biased region" description="Basic and acidic residues" evidence="6">
    <location>
        <begin position="35"/>
        <end position="47"/>
    </location>
</feature>
<dbReference type="GO" id="GO:0000981">
    <property type="term" value="F:DNA-binding transcription factor activity, RNA polymerase II-specific"/>
    <property type="evidence" value="ECO:0007669"/>
    <property type="project" value="InterPro"/>
</dbReference>
<dbReference type="PANTHER" id="PTHR47338">
    <property type="entry name" value="ZN(II)2CYS6 TRANSCRIPTION FACTOR (EUROFUNG)-RELATED"/>
    <property type="match status" value="1"/>
</dbReference>
<evidence type="ECO:0000313" key="7">
    <source>
        <dbReference type="EMBL" id="CAE6507888.1"/>
    </source>
</evidence>
<accession>A0A8H3D2X4</accession>
<dbReference type="Proteomes" id="UP000663861">
    <property type="component" value="Unassembled WGS sequence"/>
</dbReference>
<keyword evidence="5" id="KW-0539">Nucleus</keyword>
<evidence type="ECO:0000256" key="5">
    <source>
        <dbReference type="ARBA" id="ARBA00023242"/>
    </source>
</evidence>
<dbReference type="AlphaFoldDB" id="A0A8H3D2X4"/>
<proteinExistence type="predicted"/>
<gene>
    <name evidence="7" type="ORF">RDB_LOCUS132605</name>
</gene>
<organism evidence="7 8">
    <name type="scientific">Rhizoctonia solani</name>
    <dbReference type="NCBI Taxonomy" id="456999"/>
    <lineage>
        <taxon>Eukaryota</taxon>
        <taxon>Fungi</taxon>
        <taxon>Dikarya</taxon>
        <taxon>Basidiomycota</taxon>
        <taxon>Agaricomycotina</taxon>
        <taxon>Agaricomycetes</taxon>
        <taxon>Cantharellales</taxon>
        <taxon>Ceratobasidiaceae</taxon>
        <taxon>Rhizoctonia</taxon>
    </lineage>
</organism>